<accession>A0A270NHI2</accession>
<name>A0A270NHI2_STEMA</name>
<dbReference type="EMBL" id="NJGC01000011">
    <property type="protein sequence ID" value="PAM71501.1"/>
    <property type="molecule type" value="Genomic_DNA"/>
</dbReference>
<organism evidence="1 2">
    <name type="scientific">Stenotrophomonas maltophilia</name>
    <name type="common">Pseudomonas maltophilia</name>
    <name type="synonym">Xanthomonas maltophilia</name>
    <dbReference type="NCBI Taxonomy" id="40324"/>
    <lineage>
        <taxon>Bacteria</taxon>
        <taxon>Pseudomonadati</taxon>
        <taxon>Pseudomonadota</taxon>
        <taxon>Gammaproteobacteria</taxon>
        <taxon>Lysobacterales</taxon>
        <taxon>Lysobacteraceae</taxon>
        <taxon>Stenotrophomonas</taxon>
        <taxon>Stenotrophomonas maltophilia group</taxon>
    </lineage>
</organism>
<sequence length="413" mass="45473">MARMPEGSDGALVAMLDLYERDPAAVSTLLILAMKFQAEKSGMLMAAAELLPDDSAAEVCGFAWGEFKSGSRHWLAARIAAQAAYRLPGLLHDDWDAVLRLSAHEPIEGPFWRELPIEVGRRWIQEARGPSSSDAGLPGLPLEMSGVVEFQDAVRDPSGSRDEPWATIGREGLSGLELGSGRALHGERGLHLRFSARLQRLQLAEATKVERRLQRFHPTWKGGSAKATAHVGGRLEGRCGICGSPLQRLLELELALIGPCTLSKVTLGICLDCPDNGESGWCHGDPVYFRHDSQGFPNAHESQVFDPRTCPETSTTLMEAEVDLVELAGRFWQPPSYVGGLQNYSRVGGLPSWIQSGFYLSCPDCCRTMFFVMQLDSHIPLDDGSLMQWMNGGMLYTFWCDQCRISGHYSQYS</sequence>
<comment type="caution">
    <text evidence="1">The sequence shown here is derived from an EMBL/GenBank/DDBJ whole genome shotgun (WGS) entry which is preliminary data.</text>
</comment>
<gene>
    <name evidence="1" type="ORF">CEK00_11235</name>
</gene>
<dbReference type="Proteomes" id="UP000216433">
    <property type="component" value="Unassembled WGS sequence"/>
</dbReference>
<proteinExistence type="predicted"/>
<reference evidence="1 2" key="1">
    <citation type="submission" date="2017-06" db="EMBL/GenBank/DDBJ databases">
        <title>Genome sequencing and assembly of Stenotrophomonas maltophilia DF07.</title>
        <authorList>
            <person name="Iyer R."/>
        </authorList>
    </citation>
    <scope>NUCLEOTIDE SEQUENCE [LARGE SCALE GENOMIC DNA]</scope>
    <source>
        <strain evidence="1 2">DF07</strain>
    </source>
</reference>
<evidence type="ECO:0000313" key="1">
    <source>
        <dbReference type="EMBL" id="PAM71501.1"/>
    </source>
</evidence>
<protein>
    <recommendedName>
        <fullName evidence="3">DUF1963 domain-containing protein</fullName>
    </recommendedName>
</protein>
<dbReference type="AlphaFoldDB" id="A0A270NHI2"/>
<evidence type="ECO:0000313" key="2">
    <source>
        <dbReference type="Proteomes" id="UP000216433"/>
    </source>
</evidence>
<evidence type="ECO:0008006" key="3">
    <source>
        <dbReference type="Google" id="ProtNLM"/>
    </source>
</evidence>